<evidence type="ECO:0000313" key="2">
    <source>
        <dbReference type="EMBL" id="CAG6535368.1"/>
    </source>
</evidence>
<protein>
    <submittedName>
        <fullName evidence="2">(northern house mosquito) hypothetical protein</fullName>
    </submittedName>
</protein>
<sequence>MLNSRLANNVPSGVWLRWNRTSNETNCTKDEPLMLYGSCSSCTDGQFTARRSDGSSTTPALVGQPVDNQQVLGSATNCHLAPRSRTDWRSPRSPQSDGLPETFHVEEVVSSDRRKPTLPTDATSVPLPRSSANQNAES</sequence>
<accession>A0A8D8HIX7</accession>
<evidence type="ECO:0000256" key="1">
    <source>
        <dbReference type="SAM" id="MobiDB-lite"/>
    </source>
</evidence>
<feature type="compositionally biased region" description="Polar residues" evidence="1">
    <location>
        <begin position="66"/>
        <end position="77"/>
    </location>
</feature>
<feature type="compositionally biased region" description="Basic and acidic residues" evidence="1">
    <location>
        <begin position="103"/>
        <end position="115"/>
    </location>
</feature>
<organism evidence="2">
    <name type="scientific">Culex pipiens</name>
    <name type="common">House mosquito</name>
    <dbReference type="NCBI Taxonomy" id="7175"/>
    <lineage>
        <taxon>Eukaryota</taxon>
        <taxon>Metazoa</taxon>
        <taxon>Ecdysozoa</taxon>
        <taxon>Arthropoda</taxon>
        <taxon>Hexapoda</taxon>
        <taxon>Insecta</taxon>
        <taxon>Pterygota</taxon>
        <taxon>Neoptera</taxon>
        <taxon>Endopterygota</taxon>
        <taxon>Diptera</taxon>
        <taxon>Nematocera</taxon>
        <taxon>Culicoidea</taxon>
        <taxon>Culicidae</taxon>
        <taxon>Culicinae</taxon>
        <taxon>Culicini</taxon>
        <taxon>Culex</taxon>
        <taxon>Culex</taxon>
    </lineage>
</organism>
<reference evidence="2" key="1">
    <citation type="submission" date="2021-05" db="EMBL/GenBank/DDBJ databases">
        <authorList>
            <person name="Alioto T."/>
            <person name="Alioto T."/>
            <person name="Gomez Garrido J."/>
        </authorList>
    </citation>
    <scope>NUCLEOTIDE SEQUENCE</scope>
</reference>
<name>A0A8D8HIX7_CULPI</name>
<dbReference type="AlphaFoldDB" id="A0A8D8HIX7"/>
<dbReference type="EMBL" id="HBUE01319648">
    <property type="protein sequence ID" value="CAG6587353.1"/>
    <property type="molecule type" value="Transcribed_RNA"/>
</dbReference>
<proteinExistence type="predicted"/>
<dbReference type="EMBL" id="HBUE01213144">
    <property type="protein sequence ID" value="CAG6535368.1"/>
    <property type="molecule type" value="Transcribed_RNA"/>
</dbReference>
<feature type="region of interest" description="Disordered" evidence="1">
    <location>
        <begin position="46"/>
        <end position="138"/>
    </location>
</feature>